<reference evidence="1" key="1">
    <citation type="submission" date="2020-08" db="EMBL/GenBank/DDBJ databases">
        <title>Multicomponent nature underlies the extraordinary mechanical properties of spider dragline silk.</title>
        <authorList>
            <person name="Kono N."/>
            <person name="Nakamura H."/>
            <person name="Mori M."/>
            <person name="Yoshida Y."/>
            <person name="Ohtoshi R."/>
            <person name="Malay A.D."/>
            <person name="Moran D.A.P."/>
            <person name="Tomita M."/>
            <person name="Numata K."/>
            <person name="Arakawa K."/>
        </authorList>
    </citation>
    <scope>NUCLEOTIDE SEQUENCE</scope>
</reference>
<evidence type="ECO:0000313" key="2">
    <source>
        <dbReference type="Proteomes" id="UP000887159"/>
    </source>
</evidence>
<organism evidence="1 2">
    <name type="scientific">Trichonephila clavipes</name>
    <name type="common">Golden silk orbweaver</name>
    <name type="synonym">Nephila clavipes</name>
    <dbReference type="NCBI Taxonomy" id="2585209"/>
    <lineage>
        <taxon>Eukaryota</taxon>
        <taxon>Metazoa</taxon>
        <taxon>Ecdysozoa</taxon>
        <taxon>Arthropoda</taxon>
        <taxon>Chelicerata</taxon>
        <taxon>Arachnida</taxon>
        <taxon>Araneae</taxon>
        <taxon>Araneomorphae</taxon>
        <taxon>Entelegynae</taxon>
        <taxon>Araneoidea</taxon>
        <taxon>Nephilidae</taxon>
        <taxon>Trichonephila</taxon>
    </lineage>
</organism>
<dbReference type="EMBL" id="BMAU01021371">
    <property type="protein sequence ID" value="GFY25573.1"/>
    <property type="molecule type" value="Genomic_DNA"/>
</dbReference>
<keyword evidence="2" id="KW-1185">Reference proteome</keyword>
<evidence type="ECO:0000313" key="1">
    <source>
        <dbReference type="EMBL" id="GFY25573.1"/>
    </source>
</evidence>
<dbReference type="AlphaFoldDB" id="A0A8X6VZX0"/>
<accession>A0A8X6VZX0</accession>
<name>A0A8X6VZX0_TRICX</name>
<dbReference type="Proteomes" id="UP000887159">
    <property type="component" value="Unassembled WGS sequence"/>
</dbReference>
<gene>
    <name evidence="1" type="ORF">TNCV_2486931</name>
</gene>
<protein>
    <submittedName>
        <fullName evidence="1">Uncharacterized protein</fullName>
    </submittedName>
</protein>
<proteinExistence type="predicted"/>
<sequence length="84" mass="9373">MMDQISICGVLTKRHEIDPFLKRKVTGGGQTRTNDQEGSTVYLVELERNHSLGVASGWPNTKFRSLLSTTGRLEASDSPERPNR</sequence>
<comment type="caution">
    <text evidence="1">The sequence shown here is derived from an EMBL/GenBank/DDBJ whole genome shotgun (WGS) entry which is preliminary data.</text>
</comment>